<dbReference type="OrthoDB" id="9801704at2"/>
<name>A0A4U0N6K5_9SPHI</name>
<proteinExistence type="predicted"/>
<accession>A0A4U0N6K5</accession>
<gene>
    <name evidence="2" type="ORF">FAZ15_22240</name>
</gene>
<dbReference type="Proteomes" id="UP000306808">
    <property type="component" value="Unassembled WGS sequence"/>
</dbReference>
<reference evidence="2 3" key="1">
    <citation type="submission" date="2019-04" db="EMBL/GenBank/DDBJ databases">
        <title>Sphingobacterium olei sp. nov., isolated from oil-contaminated soil.</title>
        <authorList>
            <person name="Liu B."/>
        </authorList>
    </citation>
    <scope>NUCLEOTIDE SEQUENCE [LARGE SCALE GENOMIC DNA]</scope>
    <source>
        <strain evidence="2 3">HAL-9</strain>
    </source>
</reference>
<dbReference type="RefSeq" id="WP_136903570.1">
    <property type="nucleotide sequence ID" value="NZ_SUME01000018.1"/>
</dbReference>
<dbReference type="EMBL" id="SUME01000018">
    <property type="protein sequence ID" value="TJZ49419.1"/>
    <property type="molecule type" value="Genomic_DNA"/>
</dbReference>
<keyword evidence="3" id="KW-1185">Reference proteome</keyword>
<comment type="caution">
    <text evidence="2">The sequence shown here is derived from an EMBL/GenBank/DDBJ whole genome shotgun (WGS) entry which is preliminary data.</text>
</comment>
<dbReference type="InterPro" id="IPR018739">
    <property type="entry name" value="DUF2281"/>
</dbReference>
<protein>
    <submittedName>
        <fullName evidence="2">DUF2281 domain-containing protein</fullName>
    </submittedName>
</protein>
<dbReference type="Pfam" id="PF10047">
    <property type="entry name" value="DUF2281"/>
    <property type="match status" value="1"/>
</dbReference>
<feature type="domain" description="DUF2281" evidence="1">
    <location>
        <begin position="6"/>
        <end position="70"/>
    </location>
</feature>
<organism evidence="2 3">
    <name type="scientific">Sphingobacterium olei</name>
    <dbReference type="NCBI Taxonomy" id="2571155"/>
    <lineage>
        <taxon>Bacteria</taxon>
        <taxon>Pseudomonadati</taxon>
        <taxon>Bacteroidota</taxon>
        <taxon>Sphingobacteriia</taxon>
        <taxon>Sphingobacteriales</taxon>
        <taxon>Sphingobacteriaceae</taxon>
        <taxon>Sphingobacterium</taxon>
    </lineage>
</organism>
<evidence type="ECO:0000313" key="3">
    <source>
        <dbReference type="Proteomes" id="UP000306808"/>
    </source>
</evidence>
<sequence length="71" mass="8334">MDSLLLYKKLNSLPDSMKVEVADFIEFLESKAKKKKYKNTEALKPQFGSAKGFFTIKKDFDEPLEDFKEYM</sequence>
<evidence type="ECO:0000259" key="1">
    <source>
        <dbReference type="Pfam" id="PF10047"/>
    </source>
</evidence>
<dbReference type="AlphaFoldDB" id="A0A4U0N6K5"/>
<evidence type="ECO:0000313" key="2">
    <source>
        <dbReference type="EMBL" id="TJZ49419.1"/>
    </source>
</evidence>